<dbReference type="STRING" id="1437059.A6A05_00640"/>
<feature type="transmembrane region" description="Helical" evidence="1">
    <location>
        <begin position="203"/>
        <end position="220"/>
    </location>
</feature>
<reference evidence="2 3" key="1">
    <citation type="submission" date="2016-04" db="EMBL/GenBank/DDBJ databases">
        <title>Draft genome sequence of freshwater magnetotactic bacteria Magnetospirillum marisnigri SP-1 and Magnetospirillum moscoviense BB-1.</title>
        <authorList>
            <person name="Koziaeva V."/>
            <person name="Dziuba M.V."/>
            <person name="Ivanov T.M."/>
            <person name="Kuznetsov B."/>
            <person name="Grouzdev D.S."/>
        </authorList>
    </citation>
    <scope>NUCLEOTIDE SEQUENCE [LARGE SCALE GENOMIC DNA]</scope>
    <source>
        <strain evidence="2 3">BB-1</strain>
    </source>
</reference>
<protein>
    <submittedName>
        <fullName evidence="2">Uncharacterized protein</fullName>
    </submittedName>
</protein>
<dbReference type="AlphaFoldDB" id="A0A178MWK6"/>
<feature type="transmembrane region" description="Helical" evidence="1">
    <location>
        <begin position="88"/>
        <end position="116"/>
    </location>
</feature>
<evidence type="ECO:0000313" key="3">
    <source>
        <dbReference type="Proteomes" id="UP000078543"/>
    </source>
</evidence>
<gene>
    <name evidence="2" type="ORF">A6A05_00640</name>
</gene>
<keyword evidence="1" id="KW-1133">Transmembrane helix</keyword>
<feature type="transmembrane region" description="Helical" evidence="1">
    <location>
        <begin position="128"/>
        <end position="153"/>
    </location>
</feature>
<feature type="transmembrane region" description="Helical" evidence="1">
    <location>
        <begin position="41"/>
        <end position="61"/>
    </location>
</feature>
<organism evidence="2 3">
    <name type="scientific">Magnetospirillum moscoviense</name>
    <dbReference type="NCBI Taxonomy" id="1437059"/>
    <lineage>
        <taxon>Bacteria</taxon>
        <taxon>Pseudomonadati</taxon>
        <taxon>Pseudomonadota</taxon>
        <taxon>Alphaproteobacteria</taxon>
        <taxon>Rhodospirillales</taxon>
        <taxon>Rhodospirillaceae</taxon>
        <taxon>Magnetospirillum</taxon>
    </lineage>
</organism>
<accession>A0A178MWK6</accession>
<feature type="transmembrane region" description="Helical" evidence="1">
    <location>
        <begin position="14"/>
        <end position="34"/>
    </location>
</feature>
<evidence type="ECO:0000313" key="2">
    <source>
        <dbReference type="EMBL" id="OAN55101.1"/>
    </source>
</evidence>
<feature type="transmembrane region" description="Helical" evidence="1">
    <location>
        <begin position="173"/>
        <end position="191"/>
    </location>
</feature>
<sequence length="660" mass="75111">MFFANRLQMQPWDVWHASIIIMAPVAFLFTYGFVRHFRPMNLGGFVVLTLAIPYWLITIQFPSDTTLGYPFVAAAYFFLVKRRLFLPLAAGLLIVAARARMDALPLAAVAVLILWIDRPDWRRWFVDSLIFGLSYLVIGQAVLMAHGTTLLALLRNTLSLSQAMEFTDWRTDIWSKTFTFNLVLVSPFILFEAWRVRHEPAAVGRRLLWVLPVLMYVYLWRNLTTSPRYLCYLAPFLMILTYDGFRGAVAFLRERLPFARCPWVVPALTAFVLFDPTLHLVSLKGNSDNLAERTHRNIEKMLTGNFNTGLLFGFNAYYGFQYDRCFAYVEDTIDGFLRSPYPRLTMFVWGNDTENNVHQLTEERLFAWSGVRFGPETSGPNLPFKVEKLALRTDETPELEQIVVTFTAQDKQIVLFRLTGPNSARTMHTIEGEMLTKYLAETGQTYRPDAYYKVLGFNLITSYYPAWLERDGHCRIRDPFNVADWDGGIRRVSTAPTPAPTWQAITRGEAQAQPRPVVDETGAPLPVAAGQALASVEPPRDPWLDTIPDYEMRLQARADAINNSLIGSTRVLWGLGVLLLTVVLFLARSANRLNHDLRVLGGGAADRRPDWIDRLRILRAEYRKSRIEAHLGSSHADPTLKAEATRLASELAALRARHDV</sequence>
<name>A0A178MWK6_9PROT</name>
<feature type="transmembrane region" description="Helical" evidence="1">
    <location>
        <begin position="226"/>
        <end position="245"/>
    </location>
</feature>
<keyword evidence="1" id="KW-0472">Membrane</keyword>
<evidence type="ECO:0000256" key="1">
    <source>
        <dbReference type="SAM" id="Phobius"/>
    </source>
</evidence>
<keyword evidence="1" id="KW-0812">Transmembrane</keyword>
<dbReference type="EMBL" id="LWQU01000104">
    <property type="protein sequence ID" value="OAN55101.1"/>
    <property type="molecule type" value="Genomic_DNA"/>
</dbReference>
<keyword evidence="3" id="KW-1185">Reference proteome</keyword>
<proteinExistence type="predicted"/>
<comment type="caution">
    <text evidence="2">The sequence shown here is derived from an EMBL/GenBank/DDBJ whole genome shotgun (WGS) entry which is preliminary data.</text>
</comment>
<feature type="transmembrane region" description="Helical" evidence="1">
    <location>
        <begin position="571"/>
        <end position="590"/>
    </location>
</feature>
<dbReference type="Proteomes" id="UP000078543">
    <property type="component" value="Unassembled WGS sequence"/>
</dbReference>